<dbReference type="EMBL" id="JABANM010034901">
    <property type="protein sequence ID" value="KAF4698880.1"/>
    <property type="molecule type" value="Genomic_DNA"/>
</dbReference>
<dbReference type="PANTHER" id="PTHR30336">
    <property type="entry name" value="INNER MEMBRANE PROTEIN, PROBABLE PERMEASE"/>
    <property type="match status" value="1"/>
</dbReference>
<evidence type="ECO:0000313" key="3">
    <source>
        <dbReference type="Proteomes" id="UP000574390"/>
    </source>
</evidence>
<feature type="domain" description="DUF218" evidence="1">
    <location>
        <begin position="5"/>
        <end position="131"/>
    </location>
</feature>
<sequence>MLELDLVIVLSGGLDSDGLPHPWVLNRLDYAADQFNTNTRYFLVTSRGTPHKAPPLDARGFPIDEAVAGARYLCRVESSSVGESKMLLMVGNAYFALASHCQPRGFTRVAVVTSQFHMGRSQAIFDHMRIALRMEDVSIRQQLTYVGMTDEMLFARASRERESLALLQSEVLPNIKTPEDVHRWVFEEHKAYAFADDGLCVDPKLDRALPDQARATY</sequence>
<dbReference type="Proteomes" id="UP000574390">
    <property type="component" value="Unassembled WGS sequence"/>
</dbReference>
<evidence type="ECO:0000313" key="2">
    <source>
        <dbReference type="EMBL" id="KAF4698880.1"/>
    </source>
</evidence>
<dbReference type="PANTHER" id="PTHR30336:SF20">
    <property type="entry name" value="DUF218 DOMAIN-CONTAINING PROTEIN"/>
    <property type="match status" value="1"/>
</dbReference>
<dbReference type="Pfam" id="PF02698">
    <property type="entry name" value="DUF218"/>
    <property type="match status" value="1"/>
</dbReference>
<dbReference type="InterPro" id="IPR003848">
    <property type="entry name" value="DUF218"/>
</dbReference>
<reference evidence="2 3" key="1">
    <citation type="submission" date="2020-04" db="EMBL/GenBank/DDBJ databases">
        <title>Perkinsus olseni comparative genomics.</title>
        <authorList>
            <person name="Bogema D.R."/>
        </authorList>
    </citation>
    <scope>NUCLEOTIDE SEQUENCE [LARGE SCALE GENOMIC DNA]</scope>
    <source>
        <strain evidence="2">ATCC PRA-205</strain>
    </source>
</reference>
<dbReference type="GO" id="GO:0005886">
    <property type="term" value="C:plasma membrane"/>
    <property type="evidence" value="ECO:0007669"/>
    <property type="project" value="TreeGrafter"/>
</dbReference>
<organism evidence="2 3">
    <name type="scientific">Perkinsus olseni</name>
    <name type="common">Perkinsus atlanticus</name>
    <dbReference type="NCBI Taxonomy" id="32597"/>
    <lineage>
        <taxon>Eukaryota</taxon>
        <taxon>Sar</taxon>
        <taxon>Alveolata</taxon>
        <taxon>Perkinsozoa</taxon>
        <taxon>Perkinsea</taxon>
        <taxon>Perkinsida</taxon>
        <taxon>Perkinsidae</taxon>
        <taxon>Perkinsus</taxon>
    </lineage>
</organism>
<dbReference type="InterPro" id="IPR051599">
    <property type="entry name" value="Cell_Envelope_Assoc"/>
</dbReference>
<gene>
    <name evidence="2" type="ORF">FOZ62_014572</name>
</gene>
<dbReference type="AlphaFoldDB" id="A0A7J6PTA0"/>
<protein>
    <recommendedName>
        <fullName evidence="1">DUF218 domain-containing protein</fullName>
    </recommendedName>
</protein>
<comment type="caution">
    <text evidence="2">The sequence shown here is derived from an EMBL/GenBank/DDBJ whole genome shotgun (WGS) entry which is preliminary data.</text>
</comment>
<evidence type="ECO:0000259" key="1">
    <source>
        <dbReference type="Pfam" id="PF02698"/>
    </source>
</evidence>
<accession>A0A7J6PTA0</accession>
<name>A0A7J6PTA0_PEROL</name>
<dbReference type="CDD" id="cd06259">
    <property type="entry name" value="YdcF-like"/>
    <property type="match status" value="1"/>
</dbReference>
<proteinExistence type="predicted"/>